<dbReference type="GO" id="GO:0005829">
    <property type="term" value="C:cytosol"/>
    <property type="evidence" value="ECO:0007669"/>
    <property type="project" value="TreeGrafter"/>
</dbReference>
<dbReference type="SUPFAM" id="SSF51338">
    <property type="entry name" value="Composite domain of metallo-dependent hydrolases"/>
    <property type="match status" value="1"/>
</dbReference>
<dbReference type="GO" id="GO:0016812">
    <property type="term" value="F:hydrolase activity, acting on carbon-nitrogen (but not peptide) bonds, in cyclic amides"/>
    <property type="evidence" value="ECO:0007669"/>
    <property type="project" value="TreeGrafter"/>
</dbReference>
<dbReference type="SUPFAM" id="SSF51556">
    <property type="entry name" value="Metallo-dependent hydrolases"/>
    <property type="match status" value="1"/>
</dbReference>
<dbReference type="Proteomes" id="UP001057580">
    <property type="component" value="Chromosome"/>
</dbReference>
<dbReference type="Gene3D" id="2.30.40.10">
    <property type="entry name" value="Urease, subunit C, domain 1"/>
    <property type="match status" value="1"/>
</dbReference>
<evidence type="ECO:0000256" key="1">
    <source>
        <dbReference type="ARBA" id="ARBA00001947"/>
    </source>
</evidence>
<accession>A0A9E7R2K0</accession>
<evidence type="ECO:0000313" key="7">
    <source>
        <dbReference type="Proteomes" id="UP001057580"/>
    </source>
</evidence>
<name>A0A9E7R2K0_9EURY</name>
<dbReference type="GO" id="GO:0006221">
    <property type="term" value="P:pyrimidine nucleotide biosynthetic process"/>
    <property type="evidence" value="ECO:0007669"/>
    <property type="project" value="UniProtKB-KW"/>
</dbReference>
<dbReference type="AlphaFoldDB" id="A0A9E7R2K0"/>
<dbReference type="InterPro" id="IPR011059">
    <property type="entry name" value="Metal-dep_hydrolase_composite"/>
</dbReference>
<proteinExistence type="inferred from homology"/>
<organism evidence="6 7">
    <name type="scientific">Salinirubellus salinus</name>
    <dbReference type="NCBI Taxonomy" id="1364945"/>
    <lineage>
        <taxon>Archaea</taxon>
        <taxon>Methanobacteriati</taxon>
        <taxon>Methanobacteriota</taxon>
        <taxon>Stenosarchaea group</taxon>
        <taxon>Halobacteria</taxon>
        <taxon>Halobacteriales</taxon>
        <taxon>Natronomonadaceae</taxon>
        <taxon>Salinirubellus</taxon>
    </lineage>
</organism>
<dbReference type="RefSeq" id="WP_260593482.1">
    <property type="nucleotide sequence ID" value="NZ_CP104003.1"/>
</dbReference>
<dbReference type="PANTHER" id="PTHR11647">
    <property type="entry name" value="HYDRANTOINASE/DIHYDROPYRIMIDINASE FAMILY MEMBER"/>
    <property type="match status" value="1"/>
</dbReference>
<dbReference type="InterPro" id="IPR032466">
    <property type="entry name" value="Metal_Hydrolase"/>
</dbReference>
<evidence type="ECO:0000256" key="4">
    <source>
        <dbReference type="ARBA" id="ARBA00022975"/>
    </source>
</evidence>
<evidence type="ECO:0000259" key="5">
    <source>
        <dbReference type="Pfam" id="PF01979"/>
    </source>
</evidence>
<evidence type="ECO:0000256" key="2">
    <source>
        <dbReference type="ARBA" id="ARBA00008829"/>
    </source>
</evidence>
<comment type="cofactor">
    <cofactor evidence="1">
        <name>Zn(2+)</name>
        <dbReference type="ChEBI" id="CHEBI:29105"/>
    </cofactor>
</comment>
<feature type="domain" description="Amidohydrolase-related" evidence="5">
    <location>
        <begin position="52"/>
        <end position="424"/>
    </location>
</feature>
<gene>
    <name evidence="6" type="ORF">N0B31_20370</name>
</gene>
<reference evidence="6" key="1">
    <citation type="submission" date="2022-09" db="EMBL/GenBank/DDBJ databases">
        <title>Diverse halophilic archaea isolated from saline environments.</title>
        <authorList>
            <person name="Cui H.-L."/>
        </authorList>
    </citation>
    <scope>NUCLEOTIDE SEQUENCE</scope>
    <source>
        <strain evidence="6">ZS-35-S2</strain>
    </source>
</reference>
<sequence length="449" mass="47918">MSFDTVITGGTLVTPSGTLEADLAIADGVIAAIGTGGEFTTASRYVDATDRLVLPGVVDPHVHIDGLASIETADEGSRAAALGGVTTVVSFAWQRDGSLHEAVREGRSFLADSLVDYGLHAGITREDPAVFDDLDRLCDDGVTSFKLFTVSSYGLDLSYGFVDELFERLADARGVAVGHTEDPSVCAAHAERLTREGRGDSVWYPHSRPDYAEAMAADSVARLAVEHGVQYYGLHTSSRAAAAALARYPADLVRGETCTHYTVLDSSAHEHLGALAQVAPPLRQPDDVDALFEALADGTLSVVSSDHTVYTRETKVGPTWWESHNGANSLQTSLPVFHDEAVDERGFSYPSLVRLTSTNPARTFGLPGKGTLDPGTDADIVVFDPNETYTIAAADNASAADYSIYEGREVTGRVKQTFVRGELVADDGEIVGTQGHGRFVPRERPDWTA</sequence>
<protein>
    <submittedName>
        <fullName evidence="6">Amidohydrolase family protein</fullName>
    </submittedName>
</protein>
<keyword evidence="4" id="KW-0665">Pyrimidine biosynthesis</keyword>
<dbReference type="InterPro" id="IPR006680">
    <property type="entry name" value="Amidohydro-rel"/>
</dbReference>
<dbReference type="EMBL" id="CP104003">
    <property type="protein sequence ID" value="UWM54462.1"/>
    <property type="molecule type" value="Genomic_DNA"/>
</dbReference>
<evidence type="ECO:0000313" key="6">
    <source>
        <dbReference type="EMBL" id="UWM54462.1"/>
    </source>
</evidence>
<comment type="similarity">
    <text evidence="2">Belongs to the metallo-dependent hydrolases superfamily. Hydantoinase/dihydropyrimidinase family.</text>
</comment>
<dbReference type="InterPro" id="IPR050378">
    <property type="entry name" value="Metallo-dep_Hydrolases_sf"/>
</dbReference>
<dbReference type="KEGG" id="ssai:N0B31_20370"/>
<dbReference type="GeneID" id="74944830"/>
<dbReference type="PANTHER" id="PTHR11647:SF1">
    <property type="entry name" value="COLLAPSIN RESPONSE MEDIATOR PROTEIN"/>
    <property type="match status" value="1"/>
</dbReference>
<dbReference type="Pfam" id="PF01979">
    <property type="entry name" value="Amidohydro_1"/>
    <property type="match status" value="1"/>
</dbReference>
<evidence type="ECO:0000256" key="3">
    <source>
        <dbReference type="ARBA" id="ARBA00022801"/>
    </source>
</evidence>
<dbReference type="Gene3D" id="3.20.20.140">
    <property type="entry name" value="Metal-dependent hydrolases"/>
    <property type="match status" value="1"/>
</dbReference>
<dbReference type="FunFam" id="3.20.20.140:FF:000174">
    <property type="entry name" value="Dihydropyrimidinase-related protein 2"/>
    <property type="match status" value="1"/>
</dbReference>
<keyword evidence="3" id="KW-0378">Hydrolase</keyword>
<keyword evidence="7" id="KW-1185">Reference proteome</keyword>